<evidence type="ECO:0000259" key="1">
    <source>
        <dbReference type="Pfam" id="PF01575"/>
    </source>
</evidence>
<dbReference type="PRINTS" id="PR01483">
    <property type="entry name" value="FASYNTHASE"/>
</dbReference>
<evidence type="ECO:0000313" key="3">
    <source>
        <dbReference type="Proteomes" id="UP000315753"/>
    </source>
</evidence>
<dbReference type="GO" id="GO:0004312">
    <property type="term" value="F:fatty acid synthase activity"/>
    <property type="evidence" value="ECO:0007669"/>
    <property type="project" value="InterPro"/>
</dbReference>
<dbReference type="EMBL" id="VIGD01000010">
    <property type="protein sequence ID" value="TQE90643.1"/>
    <property type="molecule type" value="Genomic_DNA"/>
</dbReference>
<dbReference type="InterPro" id="IPR002539">
    <property type="entry name" value="MaoC-like_dom"/>
</dbReference>
<dbReference type="PANTHER" id="PTHR43841:SF3">
    <property type="entry name" value="(3R)-HYDROXYACYL-ACP DEHYDRATASE SUBUNIT HADB"/>
    <property type="match status" value="1"/>
</dbReference>
<dbReference type="GO" id="GO:0005835">
    <property type="term" value="C:fatty acid synthase complex"/>
    <property type="evidence" value="ECO:0007669"/>
    <property type="project" value="InterPro"/>
</dbReference>
<dbReference type="Pfam" id="PF01575">
    <property type="entry name" value="MaoC_dehydratas"/>
    <property type="match status" value="1"/>
</dbReference>
<organism evidence="2 3">
    <name type="scientific">Ureibacillus terrenus</name>
    <dbReference type="NCBI Taxonomy" id="118246"/>
    <lineage>
        <taxon>Bacteria</taxon>
        <taxon>Bacillati</taxon>
        <taxon>Bacillota</taxon>
        <taxon>Bacilli</taxon>
        <taxon>Bacillales</taxon>
        <taxon>Caryophanaceae</taxon>
        <taxon>Ureibacillus</taxon>
    </lineage>
</organism>
<dbReference type="Gene3D" id="3.10.129.10">
    <property type="entry name" value="Hotdog Thioesterase"/>
    <property type="match status" value="1"/>
</dbReference>
<sequence>MQVVSLKTIRFKVTEQDIESYAELSGDVNPIHLNPEYAKAHGFSGKVAHGMLTMAKVWGILANEFDNMQFPAVFRLHFQSPVYVGETVELTIEEEDCSITITGKVVKGKASL</sequence>
<feature type="domain" description="MaoC-like" evidence="1">
    <location>
        <begin position="9"/>
        <end position="103"/>
    </location>
</feature>
<keyword evidence="3" id="KW-1185">Reference proteome</keyword>
<dbReference type="InterPro" id="IPR029069">
    <property type="entry name" value="HotDog_dom_sf"/>
</dbReference>
<dbReference type="AlphaFoldDB" id="A0A540V342"/>
<dbReference type="SUPFAM" id="SSF54637">
    <property type="entry name" value="Thioesterase/thiol ester dehydrase-isomerase"/>
    <property type="match status" value="1"/>
</dbReference>
<dbReference type="Proteomes" id="UP000315753">
    <property type="component" value="Unassembled WGS sequence"/>
</dbReference>
<dbReference type="GO" id="GO:0006633">
    <property type="term" value="P:fatty acid biosynthetic process"/>
    <property type="evidence" value="ECO:0007669"/>
    <property type="project" value="InterPro"/>
</dbReference>
<evidence type="ECO:0000313" key="2">
    <source>
        <dbReference type="EMBL" id="TQE90643.1"/>
    </source>
</evidence>
<gene>
    <name evidence="2" type="ORF">FKZ59_09050</name>
</gene>
<reference evidence="2 3" key="1">
    <citation type="submission" date="2019-06" db="EMBL/GenBank/DDBJ databases">
        <title>Genome sequence of Ureibacillus terrenus.</title>
        <authorList>
            <person name="Maclea K.S."/>
            <person name="Simoes M."/>
        </authorList>
    </citation>
    <scope>NUCLEOTIDE SEQUENCE [LARGE SCALE GENOMIC DNA]</scope>
    <source>
        <strain evidence="2 3">ATCC BAA-384</strain>
    </source>
</reference>
<comment type="caution">
    <text evidence="2">The sequence shown here is derived from an EMBL/GenBank/DDBJ whole genome shotgun (WGS) entry which is preliminary data.</text>
</comment>
<name>A0A540V342_9BACL</name>
<protein>
    <recommendedName>
        <fullName evidence="1">MaoC-like domain-containing protein</fullName>
    </recommendedName>
</protein>
<dbReference type="PANTHER" id="PTHR43841">
    <property type="entry name" value="3-HYDROXYACYL-THIOESTER DEHYDRATASE HTDX-RELATED"/>
    <property type="match status" value="1"/>
</dbReference>
<dbReference type="InterPro" id="IPR003965">
    <property type="entry name" value="Fatty_acid_synthase"/>
</dbReference>
<accession>A0A540V342</accession>
<proteinExistence type="predicted"/>
<dbReference type="OrthoDB" id="9801625at2"/>